<gene>
    <name evidence="1" type="ORF">GCU54_03945</name>
</gene>
<sequence>MVADDDRQDVDFGPDVGPVRVAGPLDALPGRAPILQFTGLGYSSEEAAQGAGQRLKDAVRAASAKHRVSIDVGNDVARGGASQYVKDKVAADGVLLLPDVHGLHTFEQTQDEVLTLRGSGTGQKVVQLDKILESARQFIASGKELSDRQQLAVDLFSQSRMESSLRSRHLTLVTALEVLSPRAPRTGRALQLVQNFQSQIKAAIVEAQTEGGSDEEIGGLHSLSGAAQDMTEESIGGAIRRRVEALGGTEAEGQANRSLAGKIYTARSQLGHTGRTSADLTQFLMALETWIVQAVLEPAAYDTEPDSPA</sequence>
<protein>
    <submittedName>
        <fullName evidence="1">Uncharacterized protein</fullName>
    </submittedName>
</protein>
<accession>A0A6P0GCS4</accession>
<evidence type="ECO:0000313" key="1">
    <source>
        <dbReference type="EMBL" id="NEM05175.1"/>
    </source>
</evidence>
<dbReference type="EMBL" id="JAAGWE010000008">
    <property type="protein sequence ID" value="NEM05175.1"/>
    <property type="molecule type" value="Genomic_DNA"/>
</dbReference>
<dbReference type="RefSeq" id="WP_163475375.1">
    <property type="nucleotide sequence ID" value="NZ_JAAGWE010000008.1"/>
</dbReference>
<evidence type="ECO:0000313" key="2">
    <source>
        <dbReference type="Proteomes" id="UP000471126"/>
    </source>
</evidence>
<organism evidence="1 2">
    <name type="scientific">Geodermatophilus normandii</name>
    <dbReference type="NCBI Taxonomy" id="1137989"/>
    <lineage>
        <taxon>Bacteria</taxon>
        <taxon>Bacillati</taxon>
        <taxon>Actinomycetota</taxon>
        <taxon>Actinomycetes</taxon>
        <taxon>Geodermatophilales</taxon>
        <taxon>Geodermatophilaceae</taxon>
        <taxon>Geodermatophilus</taxon>
    </lineage>
</organism>
<dbReference type="AlphaFoldDB" id="A0A6P0GCS4"/>
<dbReference type="Proteomes" id="UP000471126">
    <property type="component" value="Unassembled WGS sequence"/>
</dbReference>
<reference evidence="1 2" key="1">
    <citation type="submission" date="2019-12" db="EMBL/GenBank/DDBJ databases">
        <title>WGS of CPCC 203550 I12A-02606.</title>
        <authorList>
            <person name="Jiang Z."/>
        </authorList>
    </citation>
    <scope>NUCLEOTIDE SEQUENCE [LARGE SCALE GENOMIC DNA]</scope>
    <source>
        <strain evidence="1 2">I12A-02606</strain>
    </source>
</reference>
<proteinExistence type="predicted"/>
<name>A0A6P0GCS4_9ACTN</name>
<comment type="caution">
    <text evidence="1">The sequence shown here is derived from an EMBL/GenBank/DDBJ whole genome shotgun (WGS) entry which is preliminary data.</text>
</comment>